<accession>W9WSF7</accession>
<sequence length="194" mass="21592">MLHIRGFDPGGLGKAVVVDLGGGNGHISVPIARAHPHLEAFVQVLETNAEPAKAAAPDERRNRVTFQTKNFFLPKATAYGFGPAVTNSLLVSRVQHDLPDRDCMKILKALILVLDNGKSKLFIVDQVLPDKPGEIFLYQEALMRSLALLMYNMVGGKERSLGEWETLFKEADGRWRIERVDTPVKIQTCACWRL</sequence>
<dbReference type="PANTHER" id="PTHR43712">
    <property type="entry name" value="PUTATIVE (AFU_ORTHOLOGUE AFUA_4G14580)-RELATED"/>
    <property type="match status" value="1"/>
</dbReference>
<dbReference type="InterPro" id="IPR016461">
    <property type="entry name" value="COMT-like"/>
</dbReference>
<gene>
    <name evidence="6" type="ORF">A1O5_11846</name>
</gene>
<keyword evidence="1" id="KW-0489">Methyltransferase</keyword>
<evidence type="ECO:0000256" key="3">
    <source>
        <dbReference type="ARBA" id="ARBA00022691"/>
    </source>
</evidence>
<dbReference type="InterPro" id="IPR001077">
    <property type="entry name" value="COMT_C"/>
</dbReference>
<keyword evidence="3" id="KW-0949">S-adenosyl-L-methionine</keyword>
<proteinExistence type="inferred from homology"/>
<organism evidence="6 7">
    <name type="scientific">Cladophialophora psammophila CBS 110553</name>
    <dbReference type="NCBI Taxonomy" id="1182543"/>
    <lineage>
        <taxon>Eukaryota</taxon>
        <taxon>Fungi</taxon>
        <taxon>Dikarya</taxon>
        <taxon>Ascomycota</taxon>
        <taxon>Pezizomycotina</taxon>
        <taxon>Eurotiomycetes</taxon>
        <taxon>Chaetothyriomycetidae</taxon>
        <taxon>Chaetothyriales</taxon>
        <taxon>Herpotrichiellaceae</taxon>
        <taxon>Cladophialophora</taxon>
    </lineage>
</organism>
<dbReference type="Proteomes" id="UP000019471">
    <property type="component" value="Unassembled WGS sequence"/>
</dbReference>
<dbReference type="AlphaFoldDB" id="W9WSF7"/>
<comment type="caution">
    <text evidence="6">The sequence shown here is derived from an EMBL/GenBank/DDBJ whole genome shotgun (WGS) entry which is preliminary data.</text>
</comment>
<dbReference type="HOGENOM" id="CLU_1402292_0_0_1"/>
<evidence type="ECO:0000259" key="5">
    <source>
        <dbReference type="Pfam" id="PF00891"/>
    </source>
</evidence>
<protein>
    <recommendedName>
        <fullName evidence="5">O-methyltransferase C-terminal domain-containing protein</fullName>
    </recommendedName>
</protein>
<keyword evidence="7" id="KW-1185">Reference proteome</keyword>
<dbReference type="PROSITE" id="PS51683">
    <property type="entry name" value="SAM_OMT_II"/>
    <property type="match status" value="1"/>
</dbReference>
<evidence type="ECO:0000256" key="4">
    <source>
        <dbReference type="ARBA" id="ARBA00038277"/>
    </source>
</evidence>
<evidence type="ECO:0000256" key="2">
    <source>
        <dbReference type="ARBA" id="ARBA00022679"/>
    </source>
</evidence>
<dbReference type="EMBL" id="AMGX01000029">
    <property type="protein sequence ID" value="EXJ61289.1"/>
    <property type="molecule type" value="Genomic_DNA"/>
</dbReference>
<reference evidence="6 7" key="1">
    <citation type="submission" date="2013-03" db="EMBL/GenBank/DDBJ databases">
        <title>The Genome Sequence of Cladophialophora psammophila CBS 110553.</title>
        <authorList>
            <consortium name="The Broad Institute Genomics Platform"/>
            <person name="Cuomo C."/>
            <person name="de Hoog S."/>
            <person name="Gorbushina A."/>
            <person name="Walker B."/>
            <person name="Young S.K."/>
            <person name="Zeng Q."/>
            <person name="Gargeya S."/>
            <person name="Fitzgerald M."/>
            <person name="Haas B."/>
            <person name="Abouelleil A."/>
            <person name="Allen A.W."/>
            <person name="Alvarado L."/>
            <person name="Arachchi H.M."/>
            <person name="Berlin A.M."/>
            <person name="Chapman S.B."/>
            <person name="Gainer-Dewar J."/>
            <person name="Goldberg J."/>
            <person name="Griggs A."/>
            <person name="Gujja S."/>
            <person name="Hansen M."/>
            <person name="Howarth C."/>
            <person name="Imamovic A."/>
            <person name="Ireland A."/>
            <person name="Larimer J."/>
            <person name="McCowan C."/>
            <person name="Murphy C."/>
            <person name="Pearson M."/>
            <person name="Poon T.W."/>
            <person name="Priest M."/>
            <person name="Roberts A."/>
            <person name="Saif S."/>
            <person name="Shea T."/>
            <person name="Sisk P."/>
            <person name="Sykes S."/>
            <person name="Wortman J."/>
            <person name="Nusbaum C."/>
            <person name="Birren B."/>
        </authorList>
    </citation>
    <scope>NUCLEOTIDE SEQUENCE [LARGE SCALE GENOMIC DNA]</scope>
    <source>
        <strain evidence="6 7">CBS 110553</strain>
    </source>
</reference>
<name>W9WSF7_9EURO</name>
<feature type="domain" description="O-methyltransferase C-terminal" evidence="5">
    <location>
        <begin position="16"/>
        <end position="171"/>
    </location>
</feature>
<keyword evidence="2" id="KW-0808">Transferase</keyword>
<dbReference type="OrthoDB" id="1606438at2759"/>
<evidence type="ECO:0000313" key="6">
    <source>
        <dbReference type="EMBL" id="EXJ61289.1"/>
    </source>
</evidence>
<dbReference type="InterPro" id="IPR029063">
    <property type="entry name" value="SAM-dependent_MTases_sf"/>
</dbReference>
<dbReference type="GO" id="GO:0008171">
    <property type="term" value="F:O-methyltransferase activity"/>
    <property type="evidence" value="ECO:0007669"/>
    <property type="project" value="InterPro"/>
</dbReference>
<dbReference type="SUPFAM" id="SSF53335">
    <property type="entry name" value="S-adenosyl-L-methionine-dependent methyltransferases"/>
    <property type="match status" value="1"/>
</dbReference>
<dbReference type="GeneID" id="19196533"/>
<comment type="similarity">
    <text evidence="4">Belongs to the class I-like SAM-binding methyltransferase superfamily. Cation-independent O-methyltransferase family.</text>
</comment>
<dbReference type="GO" id="GO:0032259">
    <property type="term" value="P:methylation"/>
    <property type="evidence" value="ECO:0007669"/>
    <property type="project" value="UniProtKB-KW"/>
</dbReference>
<dbReference type="Pfam" id="PF00891">
    <property type="entry name" value="Methyltransf_2"/>
    <property type="match status" value="1"/>
</dbReference>
<evidence type="ECO:0000256" key="1">
    <source>
        <dbReference type="ARBA" id="ARBA00022603"/>
    </source>
</evidence>
<dbReference type="PANTHER" id="PTHR43712:SF5">
    <property type="entry name" value="O-METHYLTRANSFERASE ASQN-RELATED"/>
    <property type="match status" value="1"/>
</dbReference>
<dbReference type="Gene3D" id="3.40.50.150">
    <property type="entry name" value="Vaccinia Virus protein VP39"/>
    <property type="match status" value="1"/>
</dbReference>
<evidence type="ECO:0000313" key="7">
    <source>
        <dbReference type="Proteomes" id="UP000019471"/>
    </source>
</evidence>
<dbReference type="RefSeq" id="XP_007750606.1">
    <property type="nucleotide sequence ID" value="XM_007752416.1"/>
</dbReference>